<dbReference type="GO" id="GO:0044205">
    <property type="term" value="P:'de novo' UMP biosynthetic process"/>
    <property type="evidence" value="ECO:0007669"/>
    <property type="project" value="UniProtKB-UniRule"/>
</dbReference>
<evidence type="ECO:0000256" key="2">
    <source>
        <dbReference type="ARBA" id="ARBA00004861"/>
    </source>
</evidence>
<dbReference type="GO" id="GO:0006207">
    <property type="term" value="P:'de novo' pyrimidine nucleobase biosynthetic process"/>
    <property type="evidence" value="ECO:0007669"/>
    <property type="project" value="InterPro"/>
</dbReference>
<comment type="pathway">
    <text evidence="2 7 10">Pyrimidine metabolism; UMP biosynthesis via de novo pathway; UMP from orotate: step 2/2.</text>
</comment>
<dbReference type="SUPFAM" id="SSF51366">
    <property type="entry name" value="Ribulose-phoshate binding barrel"/>
    <property type="match status" value="1"/>
</dbReference>
<name>A0A0R1JQG1_9LACO</name>
<feature type="binding site" evidence="7 9">
    <location>
        <position position="214"/>
    </location>
    <ligand>
        <name>substrate</name>
    </ligand>
</feature>
<comment type="caution">
    <text evidence="12">The sequence shown here is derived from an EMBL/GenBank/DDBJ whole genome shotgun (WGS) entry which is preliminary data.</text>
</comment>
<dbReference type="STRING" id="1291734.FD02_GL001197"/>
<dbReference type="NCBIfam" id="TIGR01740">
    <property type="entry name" value="pyrF"/>
    <property type="match status" value="1"/>
</dbReference>
<feature type="active site" description="For OMPdecase activity" evidence="8">
    <location>
        <position position="59"/>
    </location>
</feature>
<evidence type="ECO:0000256" key="3">
    <source>
        <dbReference type="ARBA" id="ARBA00022793"/>
    </source>
</evidence>
<dbReference type="InterPro" id="IPR013785">
    <property type="entry name" value="Aldolase_TIM"/>
</dbReference>
<evidence type="ECO:0000256" key="1">
    <source>
        <dbReference type="ARBA" id="ARBA00002356"/>
    </source>
</evidence>
<evidence type="ECO:0000256" key="9">
    <source>
        <dbReference type="PIRSR" id="PIRSR614732-2"/>
    </source>
</evidence>
<comment type="function">
    <text evidence="1 7">Catalyzes the decarboxylation of orotidine 5'-monophosphate (OMP) to uridine 5'-monophosphate (UMP).</text>
</comment>
<dbReference type="CDD" id="cd04725">
    <property type="entry name" value="OMP_decarboxylase_like"/>
    <property type="match status" value="1"/>
</dbReference>
<evidence type="ECO:0000256" key="8">
    <source>
        <dbReference type="PIRSR" id="PIRSR614732-1"/>
    </source>
</evidence>
<comment type="subunit">
    <text evidence="7">Homodimer.</text>
</comment>
<organism evidence="12 13">
    <name type="scientific">Lacticaseibacillus nasuensis JCM 17158</name>
    <dbReference type="NCBI Taxonomy" id="1291734"/>
    <lineage>
        <taxon>Bacteria</taxon>
        <taxon>Bacillati</taxon>
        <taxon>Bacillota</taxon>
        <taxon>Bacilli</taxon>
        <taxon>Lactobacillales</taxon>
        <taxon>Lactobacillaceae</taxon>
        <taxon>Lacticaseibacillus</taxon>
    </lineage>
</organism>
<protein>
    <recommendedName>
        <fullName evidence="7">Orotidine 5'-phosphate decarboxylase</fullName>
        <ecNumber evidence="7">4.1.1.23</ecNumber>
    </recommendedName>
    <alternativeName>
        <fullName evidence="7">OMP decarboxylase</fullName>
        <shortName evidence="7">OMPDCase</shortName>
        <shortName evidence="7">OMPdecase</shortName>
    </alternativeName>
</protein>
<keyword evidence="5 7" id="KW-0456">Lyase</keyword>
<feature type="binding site" evidence="7 9">
    <location>
        <position position="123"/>
    </location>
    <ligand>
        <name>substrate</name>
    </ligand>
</feature>
<sequence length="240" mass="24823">MPPIIALDYPTLTDATALLARFASSTPLVVKIGMELYYGNGPAALARLQAVHPVQIFLDLKLHDIPHTVERAAFQLGRLGVQLTTAHAAGGLAMLQAANRGLAAGAAEAGLPAPKLLAITQLTSTSQSMLNTQLQIPGSVAASVQHLAAIAQAAGCAGVVASAREVPLIRAVTKPEFLIVTPGIRPTPVADDQVRVTTPAQAKALGANAIVVGRPITQAVDPVAAYDEICRAWLGEKEDS</sequence>
<dbReference type="PANTHER" id="PTHR32119:SF2">
    <property type="entry name" value="OROTIDINE 5'-PHOSPHATE DECARBOXYLASE"/>
    <property type="match status" value="1"/>
</dbReference>
<gene>
    <name evidence="7" type="primary">pyrF</name>
    <name evidence="12" type="ORF">FD02_GL001197</name>
</gene>
<feature type="active site" description="For OMPdecase activity" evidence="8">
    <location>
        <position position="64"/>
    </location>
</feature>
<dbReference type="InterPro" id="IPR014732">
    <property type="entry name" value="OMPdecase"/>
</dbReference>
<feature type="binding site" evidence="7 9">
    <location>
        <position position="8"/>
    </location>
    <ligand>
        <name>substrate</name>
    </ligand>
</feature>
<keyword evidence="4 7" id="KW-0665">Pyrimidine biosynthesis</keyword>
<evidence type="ECO:0000256" key="6">
    <source>
        <dbReference type="ARBA" id="ARBA00049157"/>
    </source>
</evidence>
<dbReference type="PROSITE" id="PS00156">
    <property type="entry name" value="OMPDECASE"/>
    <property type="match status" value="1"/>
</dbReference>
<dbReference type="PANTHER" id="PTHR32119">
    <property type="entry name" value="OROTIDINE 5'-PHOSPHATE DECARBOXYLASE"/>
    <property type="match status" value="1"/>
</dbReference>
<dbReference type="Proteomes" id="UP000051804">
    <property type="component" value="Unassembled WGS sequence"/>
</dbReference>
<dbReference type="InterPro" id="IPR018089">
    <property type="entry name" value="OMPdecase_AS"/>
</dbReference>
<evidence type="ECO:0000256" key="10">
    <source>
        <dbReference type="RuleBase" id="RU000512"/>
    </source>
</evidence>
<evidence type="ECO:0000256" key="7">
    <source>
        <dbReference type="HAMAP-Rule" id="MF_01200"/>
    </source>
</evidence>
<keyword evidence="3 7" id="KW-0210">Decarboxylase</keyword>
<dbReference type="GO" id="GO:0004590">
    <property type="term" value="F:orotidine-5'-phosphate decarboxylase activity"/>
    <property type="evidence" value="ECO:0007669"/>
    <property type="project" value="UniProtKB-UniRule"/>
</dbReference>
<dbReference type="OrthoDB" id="9806203at2"/>
<dbReference type="PATRIC" id="fig|1291734.4.peg.1228"/>
<dbReference type="InterPro" id="IPR047596">
    <property type="entry name" value="OMPdecase_bac"/>
</dbReference>
<dbReference type="AlphaFoldDB" id="A0A0R1JQG1"/>
<dbReference type="GO" id="GO:0005829">
    <property type="term" value="C:cytosol"/>
    <property type="evidence" value="ECO:0007669"/>
    <property type="project" value="TreeGrafter"/>
</dbReference>
<dbReference type="RefSeq" id="WP_054721644.1">
    <property type="nucleotide sequence ID" value="NZ_AZDJ01000013.1"/>
</dbReference>
<feature type="binding site" evidence="7 9">
    <location>
        <position position="185"/>
    </location>
    <ligand>
        <name>substrate</name>
    </ligand>
</feature>
<comment type="catalytic activity">
    <reaction evidence="6 7 10">
        <text>orotidine 5'-phosphate + H(+) = UMP + CO2</text>
        <dbReference type="Rhea" id="RHEA:11596"/>
        <dbReference type="ChEBI" id="CHEBI:15378"/>
        <dbReference type="ChEBI" id="CHEBI:16526"/>
        <dbReference type="ChEBI" id="CHEBI:57538"/>
        <dbReference type="ChEBI" id="CHEBI:57865"/>
        <dbReference type="EC" id="4.1.1.23"/>
    </reaction>
</comment>
<dbReference type="NCBIfam" id="NF001273">
    <property type="entry name" value="PRK00230.1"/>
    <property type="match status" value="1"/>
</dbReference>
<evidence type="ECO:0000259" key="11">
    <source>
        <dbReference type="SMART" id="SM00934"/>
    </source>
</evidence>
<comment type="similarity">
    <text evidence="7">Belongs to the OMP decarboxylase family. Type 1 subfamily.</text>
</comment>
<evidence type="ECO:0000256" key="4">
    <source>
        <dbReference type="ARBA" id="ARBA00022975"/>
    </source>
</evidence>
<dbReference type="EMBL" id="AZDJ01000013">
    <property type="protein sequence ID" value="KRK73339.1"/>
    <property type="molecule type" value="Genomic_DNA"/>
</dbReference>
<feature type="binding site" evidence="7">
    <location>
        <begin position="59"/>
        <end position="68"/>
    </location>
    <ligand>
        <name>substrate</name>
    </ligand>
</feature>
<feature type="active site" description="Proton donor" evidence="7">
    <location>
        <position position="61"/>
    </location>
</feature>
<dbReference type="InterPro" id="IPR001754">
    <property type="entry name" value="OMPdeCOase_dom"/>
</dbReference>
<proteinExistence type="inferred from homology"/>
<feature type="binding site" evidence="7 9">
    <location>
        <position position="213"/>
    </location>
    <ligand>
        <name>substrate</name>
    </ligand>
</feature>
<dbReference type="UniPathway" id="UPA00070">
    <property type="reaction ID" value="UER00120"/>
</dbReference>
<feature type="domain" description="Orotidine 5'-phosphate decarboxylase" evidence="11">
    <location>
        <begin position="2"/>
        <end position="229"/>
    </location>
</feature>
<feature type="active site" description="For OMPdecase activity" evidence="8">
    <location>
        <position position="61"/>
    </location>
</feature>
<feature type="binding site" evidence="7 9">
    <location>
        <position position="31"/>
    </location>
    <ligand>
        <name>substrate</name>
    </ligand>
</feature>
<dbReference type="Pfam" id="PF00215">
    <property type="entry name" value="OMPdecase"/>
    <property type="match status" value="1"/>
</dbReference>
<dbReference type="EC" id="4.1.1.23" evidence="7"/>
<dbReference type="HAMAP" id="MF_01200_B">
    <property type="entry name" value="OMPdecase_type1_B"/>
    <property type="match status" value="1"/>
</dbReference>
<dbReference type="SMART" id="SM00934">
    <property type="entry name" value="OMPdecase"/>
    <property type="match status" value="1"/>
</dbReference>
<evidence type="ECO:0000313" key="12">
    <source>
        <dbReference type="EMBL" id="KRK73339.1"/>
    </source>
</evidence>
<keyword evidence="13" id="KW-1185">Reference proteome</keyword>
<dbReference type="Gene3D" id="3.20.20.70">
    <property type="entry name" value="Aldolase class I"/>
    <property type="match status" value="1"/>
</dbReference>
<dbReference type="InterPro" id="IPR011060">
    <property type="entry name" value="RibuloseP-bd_barrel"/>
</dbReference>
<feature type="binding site" evidence="7 9">
    <location>
        <position position="193"/>
    </location>
    <ligand>
        <name>substrate</name>
    </ligand>
</feature>
<accession>A0A0R1JQG1</accession>
<evidence type="ECO:0000256" key="5">
    <source>
        <dbReference type="ARBA" id="ARBA00023239"/>
    </source>
</evidence>
<evidence type="ECO:0000313" key="13">
    <source>
        <dbReference type="Proteomes" id="UP000051804"/>
    </source>
</evidence>
<reference evidence="12 13" key="1">
    <citation type="journal article" date="2015" name="Genome Announc.">
        <title>Expanding the biotechnology potential of lactobacilli through comparative genomics of 213 strains and associated genera.</title>
        <authorList>
            <person name="Sun Z."/>
            <person name="Harris H.M."/>
            <person name="McCann A."/>
            <person name="Guo C."/>
            <person name="Argimon S."/>
            <person name="Zhang W."/>
            <person name="Yang X."/>
            <person name="Jeffery I.B."/>
            <person name="Cooney J.C."/>
            <person name="Kagawa T.F."/>
            <person name="Liu W."/>
            <person name="Song Y."/>
            <person name="Salvetti E."/>
            <person name="Wrobel A."/>
            <person name="Rasinkangas P."/>
            <person name="Parkhill J."/>
            <person name="Rea M.C."/>
            <person name="O'Sullivan O."/>
            <person name="Ritari J."/>
            <person name="Douillard F.P."/>
            <person name="Paul Ross R."/>
            <person name="Yang R."/>
            <person name="Briner A.E."/>
            <person name="Felis G.E."/>
            <person name="de Vos W.M."/>
            <person name="Barrangou R."/>
            <person name="Klaenhammer T.R."/>
            <person name="Caufield P.W."/>
            <person name="Cui Y."/>
            <person name="Zhang H."/>
            <person name="O'Toole P.W."/>
        </authorList>
    </citation>
    <scope>NUCLEOTIDE SEQUENCE [LARGE SCALE GENOMIC DNA]</scope>
    <source>
        <strain evidence="12 13">JCM 17158</strain>
    </source>
</reference>